<evidence type="ECO:0000313" key="2">
    <source>
        <dbReference type="EMBL" id="MCW1914748.1"/>
    </source>
</evidence>
<sequence>MKLLPAFAALVLASCSITITGNLYPVDGQLSKTVPVPVIPLKIHNVERNSGTVDMVLPSGEICKGHWSVAAPRMVGTASTTASGSISSGLDSAFISMHGSSFINVARPGVNKGQAMLVGDRGSVIECAFLVGSGTASGYGTAKDNKDNVFKVIF</sequence>
<keyword evidence="3" id="KW-1185">Reference proteome</keyword>
<feature type="signal peptide" evidence="1">
    <location>
        <begin position="1"/>
        <end position="20"/>
    </location>
</feature>
<reference evidence="2" key="1">
    <citation type="submission" date="2022-10" db="EMBL/GenBank/DDBJ databases">
        <title>Luteolibacter sp. GHJ8, whole genome shotgun sequencing project.</title>
        <authorList>
            <person name="Zhao G."/>
            <person name="Shen L."/>
        </authorList>
    </citation>
    <scope>NUCLEOTIDE SEQUENCE</scope>
    <source>
        <strain evidence="2">GHJ8</strain>
    </source>
</reference>
<keyword evidence="1" id="KW-0732">Signal</keyword>
<dbReference type="Proteomes" id="UP001165653">
    <property type="component" value="Unassembled WGS sequence"/>
</dbReference>
<dbReference type="PROSITE" id="PS51257">
    <property type="entry name" value="PROKAR_LIPOPROTEIN"/>
    <property type="match status" value="1"/>
</dbReference>
<gene>
    <name evidence="2" type="ORF">OJ996_14265</name>
</gene>
<protein>
    <recommendedName>
        <fullName evidence="4">Lipoprotein</fullName>
    </recommendedName>
</protein>
<dbReference type="EMBL" id="JAPDDR010000007">
    <property type="protein sequence ID" value="MCW1914748.1"/>
    <property type="molecule type" value="Genomic_DNA"/>
</dbReference>
<evidence type="ECO:0000313" key="3">
    <source>
        <dbReference type="Proteomes" id="UP001165653"/>
    </source>
</evidence>
<organism evidence="2 3">
    <name type="scientific">Luteolibacter rhizosphaerae</name>
    <dbReference type="NCBI Taxonomy" id="2989719"/>
    <lineage>
        <taxon>Bacteria</taxon>
        <taxon>Pseudomonadati</taxon>
        <taxon>Verrucomicrobiota</taxon>
        <taxon>Verrucomicrobiia</taxon>
        <taxon>Verrucomicrobiales</taxon>
        <taxon>Verrucomicrobiaceae</taxon>
        <taxon>Luteolibacter</taxon>
    </lineage>
</organism>
<proteinExistence type="predicted"/>
<name>A0ABT3G4J8_9BACT</name>
<feature type="chain" id="PRO_5047530054" description="Lipoprotein" evidence="1">
    <location>
        <begin position="21"/>
        <end position="154"/>
    </location>
</feature>
<evidence type="ECO:0008006" key="4">
    <source>
        <dbReference type="Google" id="ProtNLM"/>
    </source>
</evidence>
<evidence type="ECO:0000256" key="1">
    <source>
        <dbReference type="SAM" id="SignalP"/>
    </source>
</evidence>
<dbReference type="RefSeq" id="WP_264514284.1">
    <property type="nucleotide sequence ID" value="NZ_JAPDDR010000007.1"/>
</dbReference>
<comment type="caution">
    <text evidence="2">The sequence shown here is derived from an EMBL/GenBank/DDBJ whole genome shotgun (WGS) entry which is preliminary data.</text>
</comment>
<accession>A0ABT3G4J8</accession>